<evidence type="ECO:0000313" key="3">
    <source>
        <dbReference type="Proteomes" id="UP000030153"/>
    </source>
</evidence>
<organism evidence="2 3">
    <name type="scientific">Pontibacillus chungwhensis BH030062</name>
    <dbReference type="NCBI Taxonomy" id="1385513"/>
    <lineage>
        <taxon>Bacteria</taxon>
        <taxon>Bacillati</taxon>
        <taxon>Bacillota</taxon>
        <taxon>Bacilli</taxon>
        <taxon>Bacillales</taxon>
        <taxon>Bacillaceae</taxon>
        <taxon>Pontibacillus</taxon>
    </lineage>
</organism>
<gene>
    <name evidence="2" type="ORF">N780_05985</name>
</gene>
<dbReference type="InterPro" id="IPR020941">
    <property type="entry name" value="SUFU-like_domain"/>
</dbReference>
<reference evidence="2 3" key="1">
    <citation type="submission" date="2013-08" db="EMBL/GenBank/DDBJ databases">
        <title>Genome of Pontibacillus chungwhensis.</title>
        <authorList>
            <person name="Wang Q."/>
            <person name="Wang G."/>
        </authorList>
    </citation>
    <scope>NUCLEOTIDE SEQUENCE [LARGE SCALE GENOMIC DNA]</scope>
    <source>
        <strain evidence="2 3">BH030062</strain>
    </source>
</reference>
<dbReference type="Pfam" id="PF05076">
    <property type="entry name" value="SUFU"/>
    <property type="match status" value="1"/>
</dbReference>
<feature type="domain" description="Suppressor of fused-like" evidence="1">
    <location>
        <begin position="29"/>
        <end position="185"/>
    </location>
</feature>
<dbReference type="Proteomes" id="UP000030153">
    <property type="component" value="Unassembled WGS sequence"/>
</dbReference>
<accession>A0A0A2V9C7</accession>
<sequence length="188" mass="21470">MNKFINFLENHLGEIECGWSKNEDDEELPFQVVKYGNGPFEGTVTYSTLGLSNFPFVSYMSEKEIHQELIFVADSSIGDINIPSLLQQVGLMIFQKNRALLRGDVIGPYGSLFNNSKLEALYSTMPVYFPDDFHSYSVNEDITIVMTWLIPITSKEALFVEENGWSSFEDKLEDLDPDLIDFNRESII</sequence>
<dbReference type="RefSeq" id="WP_036786344.1">
    <property type="nucleotide sequence ID" value="NZ_AVBG01000014.1"/>
</dbReference>
<dbReference type="OrthoDB" id="1249375at2"/>
<comment type="caution">
    <text evidence="2">The sequence shown here is derived from an EMBL/GenBank/DDBJ whole genome shotgun (WGS) entry which is preliminary data.</text>
</comment>
<keyword evidence="3" id="KW-1185">Reference proteome</keyword>
<dbReference type="EMBL" id="AVBG01000014">
    <property type="protein sequence ID" value="KGP90300.1"/>
    <property type="molecule type" value="Genomic_DNA"/>
</dbReference>
<evidence type="ECO:0000313" key="2">
    <source>
        <dbReference type="EMBL" id="KGP90300.1"/>
    </source>
</evidence>
<name>A0A0A2V9C7_9BACI</name>
<evidence type="ECO:0000259" key="1">
    <source>
        <dbReference type="Pfam" id="PF05076"/>
    </source>
</evidence>
<dbReference type="AlphaFoldDB" id="A0A0A2V9C7"/>
<protein>
    <recommendedName>
        <fullName evidence="1">Suppressor of fused-like domain-containing protein</fullName>
    </recommendedName>
</protein>
<proteinExistence type="predicted"/>
<dbReference type="eggNOG" id="ENOG5032XWH">
    <property type="taxonomic scope" value="Bacteria"/>
</dbReference>